<dbReference type="InterPro" id="IPR015943">
    <property type="entry name" value="WD40/YVTN_repeat-like_dom_sf"/>
</dbReference>
<gene>
    <name evidence="11 13" type="primary">PAC1</name>
    <name evidence="11" type="synonym">LIS1</name>
    <name evidence="13" type="ORF">CAAN4_H03642</name>
</gene>
<evidence type="ECO:0000313" key="13">
    <source>
        <dbReference type="EMBL" id="CAK7920547.1"/>
    </source>
</evidence>
<dbReference type="PANTHER" id="PTHR22847">
    <property type="entry name" value="WD40 REPEAT PROTEIN"/>
    <property type="match status" value="1"/>
</dbReference>
<comment type="subunit">
    <text evidence="11">Self-associates. Interacts with NDL1 and dynein.</text>
</comment>
<dbReference type="PIRSF" id="PIRSF037647">
    <property type="entry name" value="Dynein_regulator_Lis1"/>
    <property type="match status" value="1"/>
</dbReference>
<reference evidence="13 14" key="1">
    <citation type="submission" date="2024-01" db="EMBL/GenBank/DDBJ databases">
        <authorList>
            <consortium name="Genoscope - CEA"/>
            <person name="William W."/>
        </authorList>
    </citation>
    <scope>NUCLEOTIDE SEQUENCE [LARGE SCALE GENOMIC DNA]</scope>
    <source>
        <strain evidence="13 14">29B2s-10</strain>
    </source>
</reference>
<dbReference type="InterPro" id="IPR017252">
    <property type="entry name" value="Dynein_regulator_LIS1"/>
</dbReference>
<keyword evidence="6" id="KW-0677">Repeat</keyword>
<proteinExistence type="inferred from homology"/>
<evidence type="ECO:0000256" key="3">
    <source>
        <dbReference type="ARBA" id="ARBA00022574"/>
    </source>
</evidence>
<dbReference type="InterPro" id="IPR001680">
    <property type="entry name" value="WD40_rpt"/>
</dbReference>
<evidence type="ECO:0000256" key="1">
    <source>
        <dbReference type="ARBA" id="ARBA00022448"/>
    </source>
</evidence>
<keyword evidence="1 11" id="KW-0813">Transport</keyword>
<keyword evidence="5 11" id="KW-0493">Microtubule</keyword>
<dbReference type="SUPFAM" id="SSF109925">
    <property type="entry name" value="Lissencephaly-1 protein (Lis-1, PAF-AH alpha) N-terminal domain"/>
    <property type="match status" value="1"/>
</dbReference>
<dbReference type="EMBL" id="OZ004260">
    <property type="protein sequence ID" value="CAK7920547.1"/>
    <property type="molecule type" value="Genomic_DNA"/>
</dbReference>
<dbReference type="SUPFAM" id="SSF50978">
    <property type="entry name" value="WD40 repeat-like"/>
    <property type="match status" value="1"/>
</dbReference>
<evidence type="ECO:0000256" key="12">
    <source>
        <dbReference type="PROSITE-ProRule" id="PRU00221"/>
    </source>
</evidence>
<dbReference type="InterPro" id="IPR019775">
    <property type="entry name" value="WD40_repeat_CS"/>
</dbReference>
<keyword evidence="9 11" id="KW-0206">Cytoskeleton</keyword>
<dbReference type="Proteomes" id="UP001497600">
    <property type="component" value="Chromosome H"/>
</dbReference>
<dbReference type="Gene3D" id="1.20.960.30">
    <property type="match status" value="1"/>
</dbReference>
<keyword evidence="2 11" id="KW-0963">Cytoplasm</keyword>
<comment type="function">
    <text evidence="11">Positively regulates the activity of the minus-end directed microtubule motor protein dynein. Plays a central role in positioning the mitotic spindle at the bud neck during cell division. Targets cytoplasmic dynein to microtubule plus ends, thereby promoting dynein-mediated microtubule sliding along the bud cortex and consequently the movement of the mitotic spindle to the bud neck.</text>
</comment>
<dbReference type="PROSITE" id="PS00678">
    <property type="entry name" value="WD_REPEATS_1"/>
    <property type="match status" value="2"/>
</dbReference>
<feature type="repeat" description="WD" evidence="12">
    <location>
        <begin position="214"/>
        <end position="256"/>
    </location>
</feature>
<evidence type="ECO:0000256" key="9">
    <source>
        <dbReference type="ARBA" id="ARBA00023212"/>
    </source>
</evidence>
<organism evidence="13 14">
    <name type="scientific">[Candida] anglica</name>
    <dbReference type="NCBI Taxonomy" id="148631"/>
    <lineage>
        <taxon>Eukaryota</taxon>
        <taxon>Fungi</taxon>
        <taxon>Dikarya</taxon>
        <taxon>Ascomycota</taxon>
        <taxon>Saccharomycotina</taxon>
        <taxon>Pichiomycetes</taxon>
        <taxon>Debaryomycetaceae</taxon>
        <taxon>Kurtzmaniella</taxon>
    </lineage>
</organism>
<dbReference type="PANTHER" id="PTHR22847:SF637">
    <property type="entry name" value="WD REPEAT DOMAIN 5B"/>
    <property type="match status" value="1"/>
</dbReference>
<comment type="subcellular location">
    <subcellularLocation>
        <location evidence="11">Cytoplasm</location>
        <location evidence="11">Cytoskeleton</location>
    </subcellularLocation>
    <subcellularLocation>
        <location evidence="11">Cytoplasm</location>
        <location evidence="11">Cytoskeleton</location>
        <location evidence="11">Spindle pole</location>
    </subcellularLocation>
    <text evidence="11">Localizes to the plus ends of microtubules and the mitotic spindle poles.</text>
</comment>
<evidence type="ECO:0000256" key="5">
    <source>
        <dbReference type="ARBA" id="ARBA00022701"/>
    </source>
</evidence>
<keyword evidence="4 11" id="KW-0132">Cell division</keyword>
<evidence type="ECO:0000256" key="2">
    <source>
        <dbReference type="ARBA" id="ARBA00022490"/>
    </source>
</evidence>
<dbReference type="Pfam" id="PF00400">
    <property type="entry name" value="WD40"/>
    <property type="match status" value="6"/>
</dbReference>
<dbReference type="PROSITE" id="PS50082">
    <property type="entry name" value="WD_REPEATS_2"/>
    <property type="match status" value="3"/>
</dbReference>
<evidence type="ECO:0000256" key="11">
    <source>
        <dbReference type="HAMAP-Rule" id="MF_03141"/>
    </source>
</evidence>
<dbReference type="InterPro" id="IPR037190">
    <property type="entry name" value="LIS1_N"/>
</dbReference>
<comment type="similarity">
    <text evidence="11">Belongs to the WD repeat LIS1/nudF family.</text>
</comment>
<keyword evidence="3 12" id="KW-0853">WD repeat</keyword>
<dbReference type="InterPro" id="IPR020472">
    <property type="entry name" value="WD40_PAC1"/>
</dbReference>
<protein>
    <recommendedName>
        <fullName evidence="11">Nuclear distribution protein PAC1</fullName>
    </recommendedName>
    <alternativeName>
        <fullName evidence="11">Lissencephaly-1 homolog</fullName>
        <shortName evidence="11">LIS-1</shortName>
    </alternativeName>
    <alternativeName>
        <fullName evidence="11">nudF homolog</fullName>
    </alternativeName>
</protein>
<keyword evidence="10 11" id="KW-0131">Cell cycle</keyword>
<evidence type="ECO:0000256" key="10">
    <source>
        <dbReference type="ARBA" id="ARBA00023306"/>
    </source>
</evidence>
<dbReference type="CDD" id="cd00200">
    <property type="entry name" value="WD40"/>
    <property type="match status" value="1"/>
</dbReference>
<evidence type="ECO:0000313" key="14">
    <source>
        <dbReference type="Proteomes" id="UP001497600"/>
    </source>
</evidence>
<dbReference type="Gene3D" id="2.130.10.10">
    <property type="entry name" value="YVTN repeat-like/Quinoprotein amine dehydrogenase"/>
    <property type="match status" value="2"/>
</dbReference>
<name>A0ABP0EJE4_9ASCO</name>
<keyword evidence="7 11" id="KW-0498">Mitosis</keyword>
<evidence type="ECO:0000256" key="7">
    <source>
        <dbReference type="ARBA" id="ARBA00022776"/>
    </source>
</evidence>
<evidence type="ECO:0000256" key="8">
    <source>
        <dbReference type="ARBA" id="ARBA00023054"/>
    </source>
</evidence>
<feature type="repeat" description="WD" evidence="12">
    <location>
        <begin position="401"/>
        <end position="435"/>
    </location>
</feature>
<keyword evidence="14" id="KW-1185">Reference proteome</keyword>
<sequence>MSQILTGKQQEELNKAILQYLEPLLTENSNSRDLVEPLAQALNVSTAVATGDGIIPNYLEKKWSTVLRLQRRILDLESETNSLKSALQSKPNLPTSDDKSKFEWTPSTTAKEFAMQSSQLVSSVQIHPQLPLIFNGCSDGSLLVWSLVSDNSDAGIPEKSIKAHTRGINRIKLSGVPINLSTVDSQFNYILATCSADLTIKIWNSSTYQQVRTLTGHDHTVSSIAFSKIQPTRLYSVSRDKSTKVWDMTNGSCIKSFVGHSDWVRDIDVIALEGEKNTLGDFLLTCSNDQSIRLTHAESGTGIALLIGHSHVIERVKFLPLSSNYILDKYIKENSSAFPTIPQDLVDDPIYTTTLGYKYCISAGRDNTIKLWLLPPPVLRPHRSPLPTSHNNSQGWHIADLIGHSSWVKALEVHPNGKYIFTAGDDKTIKIWDINALLESGSVQCVKTLIGHKGFVNDVNFAPVNNAAQPIEDGQNSGENEDYDTFKEKMGKQIRCIFVSGGVDNSVKVWN</sequence>
<dbReference type="PRINTS" id="PR00320">
    <property type="entry name" value="GPROTEINBRPT"/>
</dbReference>
<dbReference type="HAMAP" id="MF_03141">
    <property type="entry name" value="lis1"/>
    <property type="match status" value="1"/>
</dbReference>
<evidence type="ECO:0000256" key="4">
    <source>
        <dbReference type="ARBA" id="ARBA00022618"/>
    </source>
</evidence>
<dbReference type="InterPro" id="IPR036322">
    <property type="entry name" value="WD40_repeat_dom_sf"/>
</dbReference>
<accession>A0ABP0EJE4</accession>
<dbReference type="SMART" id="SM00320">
    <property type="entry name" value="WD40"/>
    <property type="match status" value="7"/>
</dbReference>
<evidence type="ECO:0000256" key="6">
    <source>
        <dbReference type="ARBA" id="ARBA00022737"/>
    </source>
</evidence>
<feature type="repeat" description="WD" evidence="12">
    <location>
        <begin position="498"/>
        <end position="511"/>
    </location>
</feature>
<dbReference type="PROSITE" id="PS50294">
    <property type="entry name" value="WD_REPEATS_REGION"/>
    <property type="match status" value="2"/>
</dbReference>
<keyword evidence="8 11" id="KW-0175">Coiled coil</keyword>